<dbReference type="PANTHER" id="PTHR37936:SF3">
    <property type="entry name" value="TRANSPOSASE INSC FOR INSERTION ELEMENT IS2A-RELATED"/>
    <property type="match status" value="1"/>
</dbReference>
<dbReference type="InterPro" id="IPR010921">
    <property type="entry name" value="Trp_repressor/repl_initiator"/>
</dbReference>
<dbReference type="EMBL" id="NQWH01000021">
    <property type="protein sequence ID" value="PHP27099.1"/>
    <property type="molecule type" value="Genomic_DNA"/>
</dbReference>
<dbReference type="SUPFAM" id="SSF48295">
    <property type="entry name" value="TrpR-like"/>
    <property type="match status" value="1"/>
</dbReference>
<comment type="caution">
    <text evidence="1">The sequence shown here is derived from an EMBL/GenBank/DDBJ whole genome shotgun (WGS) entry which is preliminary data.</text>
</comment>
<dbReference type="Pfam" id="PF01527">
    <property type="entry name" value="HTH_Tnp_1"/>
    <property type="match status" value="1"/>
</dbReference>
<dbReference type="GO" id="GO:0004803">
    <property type="term" value="F:transposase activity"/>
    <property type="evidence" value="ECO:0007669"/>
    <property type="project" value="InterPro"/>
</dbReference>
<evidence type="ECO:0008006" key="3">
    <source>
        <dbReference type="Google" id="ProtNLM"/>
    </source>
</evidence>
<keyword evidence="2" id="KW-1185">Reference proteome</keyword>
<organism evidence="1 2">
    <name type="scientific">Limimaricola cinnabarinus</name>
    <dbReference type="NCBI Taxonomy" id="1125964"/>
    <lineage>
        <taxon>Bacteria</taxon>
        <taxon>Pseudomonadati</taxon>
        <taxon>Pseudomonadota</taxon>
        <taxon>Alphaproteobacteria</taxon>
        <taxon>Rhodobacterales</taxon>
        <taxon>Paracoccaceae</taxon>
        <taxon>Limimaricola</taxon>
    </lineage>
</organism>
<evidence type="ECO:0000313" key="2">
    <source>
        <dbReference type="Proteomes" id="UP000221860"/>
    </source>
</evidence>
<dbReference type="GO" id="GO:0043565">
    <property type="term" value="F:sequence-specific DNA binding"/>
    <property type="evidence" value="ECO:0007669"/>
    <property type="project" value="InterPro"/>
</dbReference>
<proteinExistence type="predicted"/>
<dbReference type="InterPro" id="IPR002514">
    <property type="entry name" value="Transposase_8"/>
</dbReference>
<dbReference type="GO" id="GO:0006313">
    <property type="term" value="P:DNA transposition"/>
    <property type="evidence" value="ECO:0007669"/>
    <property type="project" value="InterPro"/>
</dbReference>
<protein>
    <recommendedName>
        <fullName evidence="3">Transposase</fullName>
    </recommendedName>
</protein>
<sequence>MGATTAFLRSLGVEVFESGHRRWPDAVKARAVAETLEPGATVNAVAARYEVKPNQLSAWRCLAKQGKLVLPAAEMPDEPMAFAPLVLCEAGPPQPSQPSGQSADRLRLVFGDVTIELAADTGAKRIAEIVHALGASSQ</sequence>
<reference evidence="1 2" key="1">
    <citation type="submission" date="2017-08" db="EMBL/GenBank/DDBJ databases">
        <title>Draft Genome Sequence of Loktanella cinnabarina Strain XM1, Isolated from Coastal Surface Water.</title>
        <authorList>
            <person name="Ma R."/>
            <person name="Wang J."/>
            <person name="Wang Q."/>
            <person name="Ma Z."/>
            <person name="Li J."/>
            <person name="Chen L."/>
        </authorList>
    </citation>
    <scope>NUCLEOTIDE SEQUENCE [LARGE SCALE GENOMIC DNA]</scope>
    <source>
        <strain evidence="1 2">XM1</strain>
    </source>
</reference>
<dbReference type="OrthoDB" id="9800877at2"/>
<accession>A0A2G1MEC8</accession>
<dbReference type="NCBIfam" id="NF047595">
    <property type="entry name" value="IS66_ISRel24_TnpA"/>
    <property type="match status" value="1"/>
</dbReference>
<dbReference type="PANTHER" id="PTHR37936">
    <property type="entry name" value="TRANSPOSASE INSC FOR INSERTION ELEMENT IS2A-RELATED"/>
    <property type="match status" value="1"/>
</dbReference>
<gene>
    <name evidence="1" type="ORF">CJ301_13300</name>
</gene>
<dbReference type="Proteomes" id="UP000221860">
    <property type="component" value="Unassembled WGS sequence"/>
</dbReference>
<name>A0A2G1MEC8_9RHOB</name>
<dbReference type="AlphaFoldDB" id="A0A2G1MEC8"/>
<evidence type="ECO:0000313" key="1">
    <source>
        <dbReference type="EMBL" id="PHP27099.1"/>
    </source>
</evidence>